<dbReference type="InterPro" id="IPR037353">
    <property type="entry name" value="ASH2"/>
</dbReference>
<name>A0A8T0G6F2_CERPU</name>
<dbReference type="Pfam" id="PF00622">
    <property type="entry name" value="SPRY"/>
    <property type="match status" value="1"/>
</dbReference>
<dbReference type="PANTHER" id="PTHR10598:SF0">
    <property type="entry name" value="SET1_ASH2 HISTONE METHYLTRANSFERASE COMPLEX SUBUNIT ASH2"/>
    <property type="match status" value="1"/>
</dbReference>
<dbReference type="FunFam" id="2.60.120.920:FF:000043">
    <property type="entry name" value="Protein TRAUCO"/>
    <property type="match status" value="1"/>
</dbReference>
<dbReference type="InterPro" id="IPR003877">
    <property type="entry name" value="SPRY_dom"/>
</dbReference>
<dbReference type="SMART" id="SM00449">
    <property type="entry name" value="SPRY"/>
    <property type="match status" value="1"/>
</dbReference>
<dbReference type="InterPro" id="IPR013320">
    <property type="entry name" value="ConA-like_dom_sf"/>
</dbReference>
<dbReference type="Proteomes" id="UP000822688">
    <property type="component" value="Chromosome 12"/>
</dbReference>
<feature type="domain" description="B30.2/SPRY" evidence="3">
    <location>
        <begin position="110"/>
        <end position="330"/>
    </location>
</feature>
<dbReference type="AlphaFoldDB" id="A0A8T0G6F2"/>
<dbReference type="InterPro" id="IPR001870">
    <property type="entry name" value="B30.2/SPRY"/>
</dbReference>
<dbReference type="GO" id="GO:0000976">
    <property type="term" value="F:transcription cis-regulatory region binding"/>
    <property type="evidence" value="ECO:0007669"/>
    <property type="project" value="TreeGrafter"/>
</dbReference>
<gene>
    <name evidence="4" type="ORF">KC19_12G090700</name>
</gene>
<sequence>MDNYRDVSIDDDPYCLDDEPKIVPKEIHGEEVTIVNIDFKTVEDEIDKDDDFLFQVPTNKETSSTYEDSGMKDVIIKKPKKRTNVWTKPSTRKGNKKAKPLKISKFGDKIEENVEMDFTQPYFLEEKNGIELSKEQKAEKVELSLDKLQASSEKGYRMVRATRGITEGAWYYEIIIKALGKSGHTRLGWSTWKGDLQAPVGFDINSYAYRDVDGSKVHQAIREPYGEAYFEGDVIGFYINLPNGGEYAPKYDLYVYKASRSVFSVPLEKKNSPLKSVPGSEISFFKNGVWQGIAFEDILGGEYFPAASMYTLPSPEKKCSVQFNFGPDYIFPPNDWNGRPIPQPMCKALPPKNLAIESVASSPTNNCKEAKQWKSKTKSNGMQRMAAKRGSRVSLEGGLIIENENVSQTKRTIEERDKGKRIRVYGKKGIFGRGRNTVGLFPYPLVTKPRICNISQQKRIIKKDCKDAIVRNIVKTPLIEDVVDSSDEQTE</sequence>
<dbReference type="SUPFAM" id="SSF49899">
    <property type="entry name" value="Concanavalin A-like lectins/glucanases"/>
    <property type="match status" value="1"/>
</dbReference>
<evidence type="ECO:0000256" key="2">
    <source>
        <dbReference type="ARBA" id="ARBA00023242"/>
    </source>
</evidence>
<protein>
    <recommendedName>
        <fullName evidence="3">B30.2/SPRY domain-containing protein</fullName>
    </recommendedName>
</protein>
<dbReference type="Gene3D" id="2.60.120.920">
    <property type="match status" value="1"/>
</dbReference>
<reference evidence="4" key="1">
    <citation type="submission" date="2020-06" db="EMBL/GenBank/DDBJ databases">
        <title>WGS assembly of Ceratodon purpureus strain R40.</title>
        <authorList>
            <person name="Carey S.B."/>
            <person name="Jenkins J."/>
            <person name="Shu S."/>
            <person name="Lovell J.T."/>
            <person name="Sreedasyam A."/>
            <person name="Maumus F."/>
            <person name="Tiley G.P."/>
            <person name="Fernandez-Pozo N."/>
            <person name="Barry K."/>
            <person name="Chen C."/>
            <person name="Wang M."/>
            <person name="Lipzen A."/>
            <person name="Daum C."/>
            <person name="Saski C.A."/>
            <person name="Payton A.C."/>
            <person name="Mcbreen J.C."/>
            <person name="Conrad R.E."/>
            <person name="Kollar L.M."/>
            <person name="Olsson S."/>
            <person name="Huttunen S."/>
            <person name="Landis J.B."/>
            <person name="Wickett N.J."/>
            <person name="Johnson M.G."/>
            <person name="Rensing S.A."/>
            <person name="Grimwood J."/>
            <person name="Schmutz J."/>
            <person name="Mcdaniel S.F."/>
        </authorList>
    </citation>
    <scope>NUCLEOTIDE SEQUENCE</scope>
    <source>
        <strain evidence="4">R40</strain>
    </source>
</reference>
<dbReference type="GO" id="GO:0048188">
    <property type="term" value="C:Set1C/COMPASS complex"/>
    <property type="evidence" value="ECO:0007669"/>
    <property type="project" value="InterPro"/>
</dbReference>
<dbReference type="EMBL" id="CM026433">
    <property type="protein sequence ID" value="KAG0554425.1"/>
    <property type="molecule type" value="Genomic_DNA"/>
</dbReference>
<organism evidence="4 5">
    <name type="scientific">Ceratodon purpureus</name>
    <name type="common">Fire moss</name>
    <name type="synonym">Dicranum purpureum</name>
    <dbReference type="NCBI Taxonomy" id="3225"/>
    <lineage>
        <taxon>Eukaryota</taxon>
        <taxon>Viridiplantae</taxon>
        <taxon>Streptophyta</taxon>
        <taxon>Embryophyta</taxon>
        <taxon>Bryophyta</taxon>
        <taxon>Bryophytina</taxon>
        <taxon>Bryopsida</taxon>
        <taxon>Dicranidae</taxon>
        <taxon>Pseudoditrichales</taxon>
        <taxon>Ditrichaceae</taxon>
        <taxon>Ceratodon</taxon>
    </lineage>
</organism>
<dbReference type="InterPro" id="IPR043136">
    <property type="entry name" value="B30.2/SPRY_sf"/>
</dbReference>
<comment type="subcellular location">
    <subcellularLocation>
        <location evidence="1">Nucleus</location>
    </subcellularLocation>
</comment>
<dbReference type="CDD" id="cd12872">
    <property type="entry name" value="SPRY_Ash2"/>
    <property type="match status" value="1"/>
</dbReference>
<evidence type="ECO:0000259" key="3">
    <source>
        <dbReference type="PROSITE" id="PS50188"/>
    </source>
</evidence>
<dbReference type="PROSITE" id="PS50188">
    <property type="entry name" value="B302_SPRY"/>
    <property type="match status" value="1"/>
</dbReference>
<keyword evidence="5" id="KW-1185">Reference proteome</keyword>
<comment type="caution">
    <text evidence="4">The sequence shown here is derived from an EMBL/GenBank/DDBJ whole genome shotgun (WGS) entry which is preliminary data.</text>
</comment>
<dbReference type="PANTHER" id="PTHR10598">
    <property type="entry name" value="SET1/ASH2 HISTONE METHYLTRANSFERASE COMPLEX SUBUNIT ASH2"/>
    <property type="match status" value="1"/>
</dbReference>
<evidence type="ECO:0000313" key="4">
    <source>
        <dbReference type="EMBL" id="KAG0554425.1"/>
    </source>
</evidence>
<evidence type="ECO:0000313" key="5">
    <source>
        <dbReference type="Proteomes" id="UP000822688"/>
    </source>
</evidence>
<proteinExistence type="predicted"/>
<keyword evidence="2" id="KW-0539">Nucleus</keyword>
<accession>A0A8T0G6F2</accession>
<evidence type="ECO:0000256" key="1">
    <source>
        <dbReference type="ARBA" id="ARBA00004123"/>
    </source>
</evidence>